<keyword evidence="5 6" id="KW-0472">Membrane</keyword>
<evidence type="ECO:0000256" key="5">
    <source>
        <dbReference type="ARBA" id="ARBA00023136"/>
    </source>
</evidence>
<organism evidence="7 8">
    <name type="scientific">Mesobacterium hydrothermale</name>
    <dbReference type="NCBI Taxonomy" id="3111907"/>
    <lineage>
        <taxon>Bacteria</taxon>
        <taxon>Pseudomonadati</taxon>
        <taxon>Pseudomonadota</taxon>
        <taxon>Alphaproteobacteria</taxon>
        <taxon>Rhodobacterales</taxon>
        <taxon>Roseobacteraceae</taxon>
        <taxon>Mesobacterium</taxon>
    </lineage>
</organism>
<evidence type="ECO:0000256" key="2">
    <source>
        <dbReference type="ARBA" id="ARBA00022475"/>
    </source>
</evidence>
<feature type="transmembrane region" description="Helical" evidence="6">
    <location>
        <begin position="123"/>
        <end position="141"/>
    </location>
</feature>
<evidence type="ECO:0000256" key="3">
    <source>
        <dbReference type="ARBA" id="ARBA00022692"/>
    </source>
</evidence>
<protein>
    <submittedName>
        <fullName evidence="7">APC family permease</fullName>
    </submittedName>
</protein>
<keyword evidence="4 6" id="KW-1133">Transmembrane helix</keyword>
<feature type="transmembrane region" description="Helical" evidence="6">
    <location>
        <begin position="153"/>
        <end position="173"/>
    </location>
</feature>
<evidence type="ECO:0000313" key="7">
    <source>
        <dbReference type="EMBL" id="MEC3863091.1"/>
    </source>
</evidence>
<proteinExistence type="predicted"/>
<keyword evidence="2" id="KW-1003">Cell membrane</keyword>
<dbReference type="InterPro" id="IPR050367">
    <property type="entry name" value="APC_superfamily"/>
</dbReference>
<feature type="transmembrane region" description="Helical" evidence="6">
    <location>
        <begin position="7"/>
        <end position="30"/>
    </location>
</feature>
<comment type="caution">
    <text evidence="7">The sequence shown here is derived from an EMBL/GenBank/DDBJ whole genome shotgun (WGS) entry which is preliminary data.</text>
</comment>
<dbReference type="PANTHER" id="PTHR42770">
    <property type="entry name" value="AMINO ACID TRANSPORTER-RELATED"/>
    <property type="match status" value="1"/>
</dbReference>
<dbReference type="InterPro" id="IPR002293">
    <property type="entry name" value="AA/rel_permease1"/>
</dbReference>
<gene>
    <name evidence="7" type="ORF">VK792_17500</name>
</gene>
<evidence type="ECO:0000256" key="4">
    <source>
        <dbReference type="ARBA" id="ARBA00022989"/>
    </source>
</evidence>
<comment type="subcellular location">
    <subcellularLocation>
        <location evidence="1">Cell membrane</location>
        <topology evidence="1">Multi-pass membrane protein</topology>
    </subcellularLocation>
</comment>
<evidence type="ECO:0000256" key="6">
    <source>
        <dbReference type="SAM" id="Phobius"/>
    </source>
</evidence>
<feature type="transmembrane region" description="Helical" evidence="6">
    <location>
        <begin position="185"/>
        <end position="203"/>
    </location>
</feature>
<accession>A0ABU6HMK4</accession>
<dbReference type="Pfam" id="PF13520">
    <property type="entry name" value="AA_permease_2"/>
    <property type="match status" value="1"/>
</dbReference>
<dbReference type="EMBL" id="JAYLLH010000037">
    <property type="protein sequence ID" value="MEC3863091.1"/>
    <property type="molecule type" value="Genomic_DNA"/>
</dbReference>
<dbReference type="PANTHER" id="PTHR42770:SF11">
    <property type="entry name" value="INNER MEMBRANE TRANSPORT PROTEIN YBAT"/>
    <property type="match status" value="1"/>
</dbReference>
<dbReference type="Gene3D" id="1.20.1740.10">
    <property type="entry name" value="Amino acid/polyamine transporter I"/>
    <property type="match status" value="1"/>
</dbReference>
<feature type="transmembrane region" description="Helical" evidence="6">
    <location>
        <begin position="373"/>
        <end position="393"/>
    </location>
</feature>
<evidence type="ECO:0000313" key="8">
    <source>
        <dbReference type="Proteomes" id="UP001348149"/>
    </source>
</evidence>
<evidence type="ECO:0000256" key="1">
    <source>
        <dbReference type="ARBA" id="ARBA00004651"/>
    </source>
</evidence>
<feature type="transmembrane region" description="Helical" evidence="6">
    <location>
        <begin position="274"/>
        <end position="299"/>
    </location>
</feature>
<sequence length="434" mass="45396">MRKTQKGVSFWAAVAMGVGAMVGAGIFALMGTAGAIAGSAVWISFVIGGGIALLSGYSFGRMGARYPAAGGLVEYLVQGFGPGRFSGTMSVMMYLGAIVGLSLVARTFGTYAVTLMPQGTPQIMVPVMAGTVVLAFMILNLGGARAMARVETLVVVIKMAVLVVFAIAGLIFIDPAQLSPATYPPTPSILFSVAITFFAYEGFRVITNAAEDMDNPARTLPRAIMTSILLVMVVYVALALSVFGNLPPEKVIAAQDYALAEAARPAFGQTGFTIVAIAALFSTASAINAALFAVTNVGYEMARKGELPHAFGTPVGHSREGLLISGGLILLMALFFDLSAIAEIGAISMLMIHMVTHIGHLRLIRETGANRGMIWAAVLANGGAVTLGVWHLIGTKPIVLFWILCFGTAAFVIEMLLHSATGRTIATRTPRRGT</sequence>
<feature type="transmembrane region" description="Helical" evidence="6">
    <location>
        <begin position="91"/>
        <end position="111"/>
    </location>
</feature>
<reference evidence="7 8" key="1">
    <citation type="submission" date="2024-01" db="EMBL/GenBank/DDBJ databases">
        <title>Mesobacterium rodlantinim sp. nov., isolated from shallow sea hydrothermal systems off Kueishantao Island.</title>
        <authorList>
            <person name="Su Z."/>
            <person name="Tang K."/>
        </authorList>
    </citation>
    <scope>NUCLEOTIDE SEQUENCE [LARGE SCALE GENOMIC DNA]</scope>
    <source>
        <strain evidence="7 8">TK19101</strain>
    </source>
</reference>
<name>A0ABU6HMK4_9RHOB</name>
<dbReference type="RefSeq" id="WP_326299160.1">
    <property type="nucleotide sequence ID" value="NZ_JAYLLH010000037.1"/>
</dbReference>
<dbReference type="Proteomes" id="UP001348149">
    <property type="component" value="Unassembled WGS sequence"/>
</dbReference>
<feature type="transmembrane region" description="Helical" evidence="6">
    <location>
        <begin position="36"/>
        <end position="57"/>
    </location>
</feature>
<dbReference type="PIRSF" id="PIRSF006060">
    <property type="entry name" value="AA_transporter"/>
    <property type="match status" value="1"/>
</dbReference>
<keyword evidence="3 6" id="KW-0812">Transmembrane</keyword>
<feature type="transmembrane region" description="Helical" evidence="6">
    <location>
        <begin position="223"/>
        <end position="243"/>
    </location>
</feature>
<keyword evidence="8" id="KW-1185">Reference proteome</keyword>
<feature type="transmembrane region" description="Helical" evidence="6">
    <location>
        <begin position="399"/>
        <end position="417"/>
    </location>
</feature>